<comment type="caution">
    <text evidence="1">The sequence shown here is derived from an EMBL/GenBank/DDBJ whole genome shotgun (WGS) entry which is preliminary data.</text>
</comment>
<sequence length="294" mass="33929">MAGLQCIHETYTAEWATDGAVRCEDSASLKRHSQTRSLPLPLMFAVGNTSHSRSDAQSLQSKISTSSSQLRIGGGRRQLCRCQPQLPSLRCAGTKMAPLQEKTLADRIQALAQELQDMIFDRTIAIEPTTVHITRAYKAPWQLHINRVTRNLVAENYYKGCIFVWRSGPEVDTCRRWLKSLPVAHHAMIRKIRCQYTTRMKPEMYRRPDMTTDALLELHQVCLPIAAFAGNLLADTVFWTNINCFDERGFRQQIWVQLPTVNKMRQDMYWLMDGFVVHSWKQPPQGCTWDRIYR</sequence>
<accession>A0A139HA23</accession>
<protein>
    <submittedName>
        <fullName evidence="1">Uncharacterized protein</fullName>
    </submittedName>
</protein>
<reference evidence="1 2" key="1">
    <citation type="submission" date="2015-07" db="EMBL/GenBank/DDBJ databases">
        <title>Comparative genomics of the Sigatoka disease complex on banana suggests a link between parallel evolutionary changes in Pseudocercospora fijiensis and Pseudocercospora eumusae and increased virulence on the banana host.</title>
        <authorList>
            <person name="Chang T.-C."/>
            <person name="Salvucci A."/>
            <person name="Crous P.W."/>
            <person name="Stergiopoulos I."/>
        </authorList>
    </citation>
    <scope>NUCLEOTIDE SEQUENCE [LARGE SCALE GENOMIC DNA]</scope>
    <source>
        <strain evidence="1 2">CBS 114824</strain>
    </source>
</reference>
<evidence type="ECO:0000313" key="1">
    <source>
        <dbReference type="EMBL" id="KXS99297.1"/>
    </source>
</evidence>
<gene>
    <name evidence="1" type="ORF">AC578_6726</name>
</gene>
<evidence type="ECO:0000313" key="2">
    <source>
        <dbReference type="Proteomes" id="UP000070133"/>
    </source>
</evidence>
<keyword evidence="2" id="KW-1185">Reference proteome</keyword>
<organism evidence="1 2">
    <name type="scientific">Pseudocercospora eumusae</name>
    <dbReference type="NCBI Taxonomy" id="321146"/>
    <lineage>
        <taxon>Eukaryota</taxon>
        <taxon>Fungi</taxon>
        <taxon>Dikarya</taxon>
        <taxon>Ascomycota</taxon>
        <taxon>Pezizomycotina</taxon>
        <taxon>Dothideomycetes</taxon>
        <taxon>Dothideomycetidae</taxon>
        <taxon>Mycosphaerellales</taxon>
        <taxon>Mycosphaerellaceae</taxon>
        <taxon>Pseudocercospora</taxon>
    </lineage>
</organism>
<proteinExistence type="predicted"/>
<name>A0A139HA23_9PEZI</name>
<dbReference type="Proteomes" id="UP000070133">
    <property type="component" value="Unassembled WGS sequence"/>
</dbReference>
<dbReference type="EMBL" id="LFZN01000094">
    <property type="protein sequence ID" value="KXS99297.1"/>
    <property type="molecule type" value="Genomic_DNA"/>
</dbReference>
<dbReference type="AlphaFoldDB" id="A0A139HA23"/>
<dbReference type="OrthoDB" id="3650850at2759"/>